<dbReference type="Proteomes" id="UP001549110">
    <property type="component" value="Unassembled WGS sequence"/>
</dbReference>
<protein>
    <submittedName>
        <fullName evidence="2">Protein required for attachment to host cells</fullName>
    </submittedName>
</protein>
<dbReference type="RefSeq" id="WP_331931814.1">
    <property type="nucleotide sequence ID" value="NZ_JBEPLU010000005.1"/>
</dbReference>
<proteinExistence type="predicted"/>
<reference evidence="2 3" key="1">
    <citation type="submission" date="2024-06" db="EMBL/GenBank/DDBJ databases">
        <title>Genomic Encyclopedia of Type Strains, Phase IV (KMG-IV): sequencing the most valuable type-strain genomes for metagenomic binning, comparative biology and taxonomic classification.</title>
        <authorList>
            <person name="Goeker M."/>
        </authorList>
    </citation>
    <scope>NUCLEOTIDE SEQUENCE [LARGE SCALE GENOMIC DNA]</scope>
    <source>
        <strain evidence="2 3">DSM 17809</strain>
    </source>
</reference>
<comment type="caution">
    <text evidence="2">The sequence shown here is derived from an EMBL/GenBank/DDBJ whole genome shotgun (WGS) entry which is preliminary data.</text>
</comment>
<accession>A0ABV2EQ97</accession>
<evidence type="ECO:0000313" key="2">
    <source>
        <dbReference type="EMBL" id="MET3528726.1"/>
    </source>
</evidence>
<feature type="region of interest" description="Disordered" evidence="1">
    <location>
        <begin position="39"/>
        <end position="74"/>
    </location>
</feature>
<dbReference type="Pfam" id="PF18856">
    <property type="entry name" value="baeRF_family12"/>
    <property type="match status" value="1"/>
</dbReference>
<keyword evidence="3" id="KW-1185">Reference proteome</keyword>
<feature type="compositionally biased region" description="Basic and acidic residues" evidence="1">
    <location>
        <begin position="54"/>
        <end position="74"/>
    </location>
</feature>
<organism evidence="2 3">
    <name type="scientific">Phenylobacterium koreense</name>
    <dbReference type="NCBI Taxonomy" id="266125"/>
    <lineage>
        <taxon>Bacteria</taxon>
        <taxon>Pseudomonadati</taxon>
        <taxon>Pseudomonadota</taxon>
        <taxon>Alphaproteobacteria</taxon>
        <taxon>Caulobacterales</taxon>
        <taxon>Caulobacteraceae</taxon>
        <taxon>Phenylobacterium</taxon>
    </lineage>
</organism>
<dbReference type="InterPro" id="IPR041374">
    <property type="entry name" value="BaeRF_family12"/>
</dbReference>
<evidence type="ECO:0000313" key="3">
    <source>
        <dbReference type="Proteomes" id="UP001549110"/>
    </source>
</evidence>
<sequence length="149" mass="15959">MEQGGMTWIVAADGAQARIFAEARRAGPVKELDQLRMTADPHDRRAHGGQQATVHDRVGAGRHSSDDHSPADDAEERFLRSVASFLGDQGGRGAFDSLVLMAPPKALGILRDALPTAVARRVEATDAHERLGLSADEIQACLRAARARS</sequence>
<dbReference type="EMBL" id="JBEPLU010000005">
    <property type="protein sequence ID" value="MET3528726.1"/>
    <property type="molecule type" value="Genomic_DNA"/>
</dbReference>
<name>A0ABV2EQ97_9CAUL</name>
<gene>
    <name evidence="2" type="ORF">ABID41_003868</name>
</gene>
<evidence type="ECO:0000256" key="1">
    <source>
        <dbReference type="SAM" id="MobiDB-lite"/>
    </source>
</evidence>